<proteinExistence type="predicted"/>
<accession>A0A6C0JM48</accession>
<dbReference type="EMBL" id="MN740419">
    <property type="protein sequence ID" value="QHU05800.1"/>
    <property type="molecule type" value="Genomic_DNA"/>
</dbReference>
<protein>
    <submittedName>
        <fullName evidence="2">Uncharacterized protein</fullName>
    </submittedName>
</protein>
<feature type="transmembrane region" description="Helical" evidence="1">
    <location>
        <begin position="5"/>
        <end position="21"/>
    </location>
</feature>
<name>A0A6C0JM48_9ZZZZ</name>
<keyword evidence="1" id="KW-0812">Transmembrane</keyword>
<organism evidence="2">
    <name type="scientific">viral metagenome</name>
    <dbReference type="NCBI Taxonomy" id="1070528"/>
    <lineage>
        <taxon>unclassified sequences</taxon>
        <taxon>metagenomes</taxon>
        <taxon>organismal metagenomes</taxon>
    </lineage>
</organism>
<feature type="transmembrane region" description="Helical" evidence="1">
    <location>
        <begin position="41"/>
        <end position="58"/>
    </location>
</feature>
<keyword evidence="1" id="KW-0472">Membrane</keyword>
<dbReference type="AlphaFoldDB" id="A0A6C0JM48"/>
<sequence length="74" mass="8673">MTEYIYIALLSGIVFFIFKLIMNKRNKVTETSEKDVMKDSVYVTIIVGLILFAKDHYFNKSRIKTQVFTNEPAF</sequence>
<reference evidence="2" key="1">
    <citation type="journal article" date="2020" name="Nature">
        <title>Giant virus diversity and host interactions through global metagenomics.</title>
        <authorList>
            <person name="Schulz F."/>
            <person name="Roux S."/>
            <person name="Paez-Espino D."/>
            <person name="Jungbluth S."/>
            <person name="Walsh D.A."/>
            <person name="Denef V.J."/>
            <person name="McMahon K.D."/>
            <person name="Konstantinidis K.T."/>
            <person name="Eloe-Fadrosh E.A."/>
            <person name="Kyrpides N.C."/>
            <person name="Woyke T."/>
        </authorList>
    </citation>
    <scope>NUCLEOTIDE SEQUENCE</scope>
    <source>
        <strain evidence="2">GVMAG-M-3300027736-24</strain>
    </source>
</reference>
<keyword evidence="1" id="KW-1133">Transmembrane helix</keyword>
<evidence type="ECO:0000313" key="2">
    <source>
        <dbReference type="EMBL" id="QHU05800.1"/>
    </source>
</evidence>
<evidence type="ECO:0000256" key="1">
    <source>
        <dbReference type="SAM" id="Phobius"/>
    </source>
</evidence>